<sequence length="52" mass="5757">SNDSTRMEQECNKDGRTGDCFAMTDLVMPEPPVTAVTKSRAKKGDDTEHNQN</sequence>
<evidence type="ECO:0000313" key="2">
    <source>
        <dbReference type="EMBL" id="POW01260.1"/>
    </source>
</evidence>
<comment type="caution">
    <text evidence="2">The sequence shown here is derived from an EMBL/GenBank/DDBJ whole genome shotgun (WGS) entry which is preliminary data.</text>
</comment>
<dbReference type="VEuPathDB" id="FungiDB:PSTT_12584"/>
<dbReference type="AlphaFoldDB" id="A0A2S4UVJ5"/>
<accession>A0A2S4UVJ5</accession>
<feature type="non-terminal residue" evidence="2">
    <location>
        <position position="1"/>
    </location>
</feature>
<gene>
    <name evidence="2" type="ORF">PSTT_12584</name>
</gene>
<dbReference type="Proteomes" id="UP000239156">
    <property type="component" value="Unassembled WGS sequence"/>
</dbReference>
<dbReference type="EMBL" id="PKSL01000162">
    <property type="protein sequence ID" value="POW01260.1"/>
    <property type="molecule type" value="Genomic_DNA"/>
</dbReference>
<evidence type="ECO:0000313" key="3">
    <source>
        <dbReference type="Proteomes" id="UP000239156"/>
    </source>
</evidence>
<keyword evidence="3" id="KW-1185">Reference proteome</keyword>
<proteinExistence type="predicted"/>
<name>A0A2S4UVJ5_9BASI</name>
<organism evidence="2 3">
    <name type="scientific">Puccinia striiformis</name>
    <dbReference type="NCBI Taxonomy" id="27350"/>
    <lineage>
        <taxon>Eukaryota</taxon>
        <taxon>Fungi</taxon>
        <taxon>Dikarya</taxon>
        <taxon>Basidiomycota</taxon>
        <taxon>Pucciniomycotina</taxon>
        <taxon>Pucciniomycetes</taxon>
        <taxon>Pucciniales</taxon>
        <taxon>Pucciniaceae</taxon>
        <taxon>Puccinia</taxon>
    </lineage>
</organism>
<protein>
    <submittedName>
        <fullName evidence="2">Uncharacterized protein</fullName>
    </submittedName>
</protein>
<reference evidence="2" key="1">
    <citation type="submission" date="2017-12" db="EMBL/GenBank/DDBJ databases">
        <title>Gene loss provides genomic basis for host adaptation in cereal stripe rust fungi.</title>
        <authorList>
            <person name="Xia C."/>
        </authorList>
    </citation>
    <scope>NUCLEOTIDE SEQUENCE [LARGE SCALE GENOMIC DNA]</scope>
    <source>
        <strain evidence="2">93-210</strain>
    </source>
</reference>
<feature type="region of interest" description="Disordered" evidence="1">
    <location>
        <begin position="33"/>
        <end position="52"/>
    </location>
</feature>
<evidence type="ECO:0000256" key="1">
    <source>
        <dbReference type="SAM" id="MobiDB-lite"/>
    </source>
</evidence>
<feature type="compositionally biased region" description="Basic and acidic residues" evidence="1">
    <location>
        <begin position="42"/>
        <end position="52"/>
    </location>
</feature>